<gene>
    <name evidence="1" type="ORF">Pcatena_01110</name>
</gene>
<dbReference type="EMBL" id="AP019367">
    <property type="protein sequence ID" value="BBH49524.1"/>
    <property type="molecule type" value="Genomic_DNA"/>
</dbReference>
<dbReference type="OrthoDB" id="3181964at2"/>
<sequence length="218" mass="23433">MADGKIPEEFEVGTPVLVCRWRLQDGALPIENRHLRALGRRHVLGKKLSRQLLAWAKQHIEWTLADGTAEHPDGVLMLLVDAEGRAAMACGDYEPLPDTTLAGLLARAASGSDEASETDIAPETIWVGRGRGLAVGMAPGEHPSGAASLVEDLAKTLGMPVERDPQLLARLADAAEKPAEAFLVSDEHGIIPASDASGALARKFADGWDRLLERSRRR</sequence>
<protein>
    <submittedName>
        <fullName evidence="1">Uncharacterized protein</fullName>
    </submittedName>
</protein>
<dbReference type="RefSeq" id="WP_126420692.1">
    <property type="nucleotide sequence ID" value="NZ_AP019367.1"/>
</dbReference>
<reference evidence="2" key="1">
    <citation type="submission" date="2018-11" db="EMBL/GenBank/DDBJ databases">
        <title>Comparative genomics of Parolsenella catena and Libanicoccus massiliensis: Reclassification of Libanicoccus massiliensis as Parolsenella massiliensis comb. nov.</title>
        <authorList>
            <person name="Sakamoto M."/>
            <person name="Ikeyama N."/>
            <person name="Murakami T."/>
            <person name="Mori H."/>
            <person name="Yuki M."/>
            <person name="Ohkuma M."/>
        </authorList>
    </citation>
    <scope>NUCLEOTIDE SEQUENCE [LARGE SCALE GENOMIC DNA]</scope>
    <source>
        <strain evidence="2">JCM 31932</strain>
    </source>
</reference>
<dbReference type="GeneID" id="88848254"/>
<proteinExistence type="predicted"/>
<dbReference type="AlphaFoldDB" id="A0A3G9K6B4"/>
<accession>A0A3G9K6B4</accession>
<keyword evidence="2" id="KW-1185">Reference proteome</keyword>
<evidence type="ECO:0000313" key="2">
    <source>
        <dbReference type="Proteomes" id="UP000273154"/>
    </source>
</evidence>
<dbReference type="Proteomes" id="UP000273154">
    <property type="component" value="Chromosome"/>
</dbReference>
<dbReference type="KEGG" id="pcat:Pcatena_01110"/>
<evidence type="ECO:0000313" key="1">
    <source>
        <dbReference type="EMBL" id="BBH49524.1"/>
    </source>
</evidence>
<name>A0A3G9K6B4_9ACTN</name>
<organism evidence="1 2">
    <name type="scientific">Parolsenella catena</name>
    <dbReference type="NCBI Taxonomy" id="2003188"/>
    <lineage>
        <taxon>Bacteria</taxon>
        <taxon>Bacillati</taxon>
        <taxon>Actinomycetota</taxon>
        <taxon>Coriobacteriia</taxon>
        <taxon>Coriobacteriales</taxon>
        <taxon>Atopobiaceae</taxon>
        <taxon>Parolsenella</taxon>
    </lineage>
</organism>